<evidence type="ECO:0000256" key="9">
    <source>
        <dbReference type="SAM" id="Phobius"/>
    </source>
</evidence>
<organism evidence="12 13">
    <name type="scientific">Nocardiopsis codii</name>
    <dbReference type="NCBI Taxonomy" id="3065942"/>
    <lineage>
        <taxon>Bacteria</taxon>
        <taxon>Bacillati</taxon>
        <taxon>Actinomycetota</taxon>
        <taxon>Actinomycetes</taxon>
        <taxon>Streptosporangiales</taxon>
        <taxon>Nocardiopsidaceae</taxon>
        <taxon>Nocardiopsis</taxon>
    </lineage>
</organism>
<evidence type="ECO:0000256" key="8">
    <source>
        <dbReference type="ARBA" id="ARBA00023012"/>
    </source>
</evidence>
<gene>
    <name evidence="12" type="ORF">Q8791_20770</name>
</gene>
<evidence type="ECO:0000256" key="5">
    <source>
        <dbReference type="ARBA" id="ARBA00022741"/>
    </source>
</evidence>
<reference evidence="12 13" key="1">
    <citation type="submission" date="2023-08" db="EMBL/GenBank/DDBJ databases">
        <authorList>
            <person name="Girao M."/>
            <person name="Carvalho M.F."/>
        </authorList>
    </citation>
    <scope>NUCLEOTIDE SEQUENCE [LARGE SCALE GENOMIC DNA]</scope>
    <source>
        <strain evidence="12 13">CT-R113</strain>
    </source>
</reference>
<comment type="catalytic activity">
    <reaction evidence="1">
        <text>ATP + protein L-histidine = ADP + protein N-phospho-L-histidine.</text>
        <dbReference type="EC" id="2.7.13.3"/>
    </reaction>
</comment>
<proteinExistence type="predicted"/>
<evidence type="ECO:0000313" key="12">
    <source>
        <dbReference type="EMBL" id="MEE2039656.1"/>
    </source>
</evidence>
<keyword evidence="4" id="KW-0808">Transferase</keyword>
<accession>A0ABU7KBP5</accession>
<evidence type="ECO:0000256" key="6">
    <source>
        <dbReference type="ARBA" id="ARBA00022777"/>
    </source>
</evidence>
<dbReference type="Pfam" id="PF07730">
    <property type="entry name" value="HisKA_3"/>
    <property type="match status" value="1"/>
</dbReference>
<dbReference type="InterPro" id="IPR036890">
    <property type="entry name" value="HATPase_C_sf"/>
</dbReference>
<dbReference type="PANTHER" id="PTHR24421">
    <property type="entry name" value="NITRATE/NITRITE SENSOR PROTEIN NARX-RELATED"/>
    <property type="match status" value="1"/>
</dbReference>
<evidence type="ECO:0000259" key="11">
    <source>
        <dbReference type="Pfam" id="PF07730"/>
    </source>
</evidence>
<dbReference type="EC" id="2.7.13.3" evidence="2"/>
<keyword evidence="3" id="KW-0597">Phosphoprotein</keyword>
<evidence type="ECO:0000256" key="3">
    <source>
        <dbReference type="ARBA" id="ARBA00022553"/>
    </source>
</evidence>
<keyword evidence="5" id="KW-0547">Nucleotide-binding</keyword>
<feature type="transmembrane region" description="Helical" evidence="9">
    <location>
        <begin position="63"/>
        <end position="80"/>
    </location>
</feature>
<dbReference type="Gene3D" id="1.20.5.1930">
    <property type="match status" value="1"/>
</dbReference>
<dbReference type="RefSeq" id="WP_330093422.1">
    <property type="nucleotide sequence ID" value="NZ_JAUZMY010000021.1"/>
</dbReference>
<keyword evidence="7" id="KW-0067">ATP-binding</keyword>
<evidence type="ECO:0000256" key="4">
    <source>
        <dbReference type="ARBA" id="ARBA00022679"/>
    </source>
</evidence>
<feature type="domain" description="Histidine kinase/HSP90-like ATPase" evidence="10">
    <location>
        <begin position="314"/>
        <end position="402"/>
    </location>
</feature>
<feature type="transmembrane region" description="Helical" evidence="9">
    <location>
        <begin position="166"/>
        <end position="187"/>
    </location>
</feature>
<protein>
    <recommendedName>
        <fullName evidence="2">histidine kinase</fullName>
        <ecNumber evidence="2">2.7.13.3</ecNumber>
    </recommendedName>
</protein>
<dbReference type="Gene3D" id="3.30.565.10">
    <property type="entry name" value="Histidine kinase-like ATPase, C-terminal domain"/>
    <property type="match status" value="1"/>
</dbReference>
<name>A0ABU7KBP5_9ACTN</name>
<evidence type="ECO:0000256" key="2">
    <source>
        <dbReference type="ARBA" id="ARBA00012438"/>
    </source>
</evidence>
<feature type="transmembrane region" description="Helical" evidence="9">
    <location>
        <begin position="20"/>
        <end position="39"/>
    </location>
</feature>
<keyword evidence="9" id="KW-1133">Transmembrane helix</keyword>
<dbReference type="InterPro" id="IPR011712">
    <property type="entry name" value="Sig_transdc_His_kin_sub3_dim/P"/>
</dbReference>
<dbReference type="EMBL" id="JAUZMY010000021">
    <property type="protein sequence ID" value="MEE2039656.1"/>
    <property type="molecule type" value="Genomic_DNA"/>
</dbReference>
<feature type="domain" description="Signal transduction histidine kinase subgroup 3 dimerisation and phosphoacceptor" evidence="11">
    <location>
        <begin position="203"/>
        <end position="269"/>
    </location>
</feature>
<dbReference type="InterPro" id="IPR003594">
    <property type="entry name" value="HATPase_dom"/>
</dbReference>
<sequence>MASNRSFPPLRGPLPGVDGVIARLVPWAVAGVLAVAWGYDVVGTARRQTVPNWAGPPHSSMDYVPVVAGAVMCVLALIALHPRAGRGLTAACGTAAPLVMIIASAVLFPLPKGMFGYAFAPSEILSVLVLLSLAALRCRPWQIAAVALCACVAALSDFLREPNSGGFLYPALMLVMAGLAPGLYLRWREFQRRSHMERARSHERLAIARDLHDVVAHEVTGIVVQTQALRHVAERDPGAVHAMLPEIEAAGARALESMRGMVSRLREPDDEVPLAPGVSEGLAGLEAAASGGRPRVAVRWEGDVDGLPPTVGTTVLRIVQESVTNALRYARGAALVDAVVEVRADGVRVEVLDDGREATGPVGGGFGLVGMAERTRLLSGELSAGPREGGRGWRVRAWLPLEEDA</sequence>
<dbReference type="GO" id="GO:0016301">
    <property type="term" value="F:kinase activity"/>
    <property type="evidence" value="ECO:0007669"/>
    <property type="project" value="UniProtKB-KW"/>
</dbReference>
<dbReference type="Proteomes" id="UP001356095">
    <property type="component" value="Unassembled WGS sequence"/>
</dbReference>
<feature type="transmembrane region" description="Helical" evidence="9">
    <location>
        <begin position="143"/>
        <end position="160"/>
    </location>
</feature>
<dbReference type="Pfam" id="PF02518">
    <property type="entry name" value="HATPase_c"/>
    <property type="match status" value="1"/>
</dbReference>
<dbReference type="SUPFAM" id="SSF55874">
    <property type="entry name" value="ATPase domain of HSP90 chaperone/DNA topoisomerase II/histidine kinase"/>
    <property type="match status" value="1"/>
</dbReference>
<dbReference type="InterPro" id="IPR050482">
    <property type="entry name" value="Sensor_HK_TwoCompSys"/>
</dbReference>
<keyword evidence="13" id="KW-1185">Reference proteome</keyword>
<comment type="caution">
    <text evidence="12">The sequence shown here is derived from an EMBL/GenBank/DDBJ whole genome shotgun (WGS) entry which is preliminary data.</text>
</comment>
<feature type="transmembrane region" description="Helical" evidence="9">
    <location>
        <begin position="114"/>
        <end position="136"/>
    </location>
</feature>
<keyword evidence="9" id="KW-0472">Membrane</keyword>
<keyword evidence="6 12" id="KW-0418">Kinase</keyword>
<keyword evidence="8" id="KW-0902">Two-component regulatory system</keyword>
<feature type="transmembrane region" description="Helical" evidence="9">
    <location>
        <begin position="87"/>
        <end position="108"/>
    </location>
</feature>
<evidence type="ECO:0000313" key="13">
    <source>
        <dbReference type="Proteomes" id="UP001356095"/>
    </source>
</evidence>
<dbReference type="PANTHER" id="PTHR24421:SF10">
    <property type="entry name" value="NITRATE_NITRITE SENSOR PROTEIN NARQ"/>
    <property type="match status" value="1"/>
</dbReference>
<keyword evidence="9" id="KW-0812">Transmembrane</keyword>
<evidence type="ECO:0000256" key="7">
    <source>
        <dbReference type="ARBA" id="ARBA00022840"/>
    </source>
</evidence>
<evidence type="ECO:0000259" key="10">
    <source>
        <dbReference type="Pfam" id="PF02518"/>
    </source>
</evidence>
<dbReference type="CDD" id="cd16917">
    <property type="entry name" value="HATPase_UhpB-NarQ-NarX-like"/>
    <property type="match status" value="1"/>
</dbReference>
<evidence type="ECO:0000256" key="1">
    <source>
        <dbReference type="ARBA" id="ARBA00000085"/>
    </source>
</evidence>